<dbReference type="InterPro" id="IPR036390">
    <property type="entry name" value="WH_DNA-bd_sf"/>
</dbReference>
<evidence type="ECO:0000313" key="2">
    <source>
        <dbReference type="Proteomes" id="UP000004440"/>
    </source>
</evidence>
<dbReference type="Gene3D" id="1.10.10.10">
    <property type="entry name" value="Winged helix-like DNA-binding domain superfamily/Winged helix DNA-binding domain"/>
    <property type="match status" value="1"/>
</dbReference>
<organism evidence="1 2">
    <name type="scientific">Nitrosarchaeum koreense MY1</name>
    <dbReference type="NCBI Taxonomy" id="1001994"/>
    <lineage>
        <taxon>Archaea</taxon>
        <taxon>Nitrososphaerota</taxon>
        <taxon>Nitrososphaeria</taxon>
        <taxon>Nitrosopumilales</taxon>
        <taxon>Nitrosopumilaceae</taxon>
        <taxon>Nitrosarchaeum</taxon>
    </lineage>
</organism>
<dbReference type="InterPro" id="IPR036388">
    <property type="entry name" value="WH-like_DNA-bd_sf"/>
</dbReference>
<keyword evidence="2" id="KW-1185">Reference proteome</keyword>
<dbReference type="STRING" id="1001994.MY1_0602"/>
<protein>
    <submittedName>
        <fullName evidence="1">Uncharacterized protein</fullName>
    </submittedName>
</protein>
<dbReference type="RefSeq" id="WP_007550092.1">
    <property type="nucleotide sequence ID" value="NZ_AFPU01000001.1"/>
</dbReference>
<dbReference type="AlphaFoldDB" id="F9CVR5"/>
<name>F9CVR5_9ARCH</name>
<comment type="caution">
    <text evidence="1">The sequence shown here is derived from an EMBL/GenBank/DDBJ whole genome shotgun (WGS) entry which is preliminary data.</text>
</comment>
<reference evidence="1 2" key="1">
    <citation type="journal article" date="2011" name="J. Bacteriol.">
        <title>Genome Sequence of an Ammonia-Oxidizing Soil Archaeon, "Candidatus Nitrosoarchaeum koreensis" MY1.</title>
        <authorList>
            <person name="Kim B.K."/>
            <person name="Jung M.Y."/>
            <person name="Yu D.S."/>
            <person name="Park S.J."/>
            <person name="Oh T.K."/>
            <person name="Rhee S.K."/>
            <person name="Kim J.F."/>
        </authorList>
    </citation>
    <scope>NUCLEOTIDE SEQUENCE [LARGE SCALE GENOMIC DNA]</scope>
    <source>
        <strain evidence="1 2">MY1</strain>
    </source>
</reference>
<sequence>MEQYSTLLYKQRDKVQIQILHKIATEGKQSKKSLEITLEKHHPVIDNAVNQLENKKLIKRTKGDEPNYKRGQPQKFYRLTEKGISVVVDEIKIPLNDFWKMLFRIFDSEGNYYSDEQVNSKKQYVDERRCILKDFTIEEIINKYENNVLGVKRKHALSHMYQKIPDVQLITKTKFLPSEKLIVETIALYGSLSVEELSVKLSRHITNIPQKLLYPYFLIKKLDNGKYDITILGIQYLIFVIFNQLKHDTQMQKIKILIENRKEILPLIFRKWVWLTRFFPNRELFNTLIDAIDTNQRQLPFQTDSGIQEILDSHRNLEEVSSSKIRHEYEVGSEVHFEVRYEKGASLRGSRHMKGGDKDQQLMNLNTICSLMDNTSGDLLHKIDKEIQLVITELNKLNGMLGFGSIEKFHPEEMIKQRLIEYEQTKSDSLSFRFYSILLSQIYQKKEDLKKWADFLKTDKDIMPWYGNWIKEIDDFEEENTYYRNNLERILS</sequence>
<gene>
    <name evidence="1" type="ORF">MY1_0602</name>
</gene>
<dbReference type="EMBL" id="AFPU01000001">
    <property type="protein sequence ID" value="EGP93367.1"/>
    <property type="molecule type" value="Genomic_DNA"/>
</dbReference>
<evidence type="ECO:0000313" key="1">
    <source>
        <dbReference type="EMBL" id="EGP93367.1"/>
    </source>
</evidence>
<proteinExistence type="predicted"/>
<dbReference type="SUPFAM" id="SSF46785">
    <property type="entry name" value="Winged helix' DNA-binding domain"/>
    <property type="match status" value="1"/>
</dbReference>
<accession>F9CVR5</accession>
<dbReference type="Proteomes" id="UP000004440">
    <property type="component" value="Unassembled WGS sequence"/>
</dbReference>